<gene>
    <name evidence="2" type="ORF">OCBIM_22002288mg</name>
</gene>
<evidence type="ECO:0008006" key="3">
    <source>
        <dbReference type="Google" id="ProtNLM"/>
    </source>
</evidence>
<sequence>MEYRLERYSPQHPLPESIQKMEVNETVCHYCGVSYLIHREIKALEDKILRLELELKKCRDAEQREKELISRVNSLQQSLEEVQQQKETLHNASTLNEAQLESRNKELKESRTHLKRLEADIDDLNKEISLLSSANNGYKNENSQTKSKLKTVVKCLQSLKIEFVSISDIAEENKKYANQKVKEFRSYLQQIIAAHQTDLQQMKLKNFSLEKENNELLKLKENYLKIEKDSHVFKRNADLADQKLKNLENANQLNKQRIRELEDKLENYQEINHQSVMEGNQYKDQLKNMKNMVEELNCQLRKKEQHMENLLQNSQIEVHELQQKLHAVRRECNRVQEQLSTKQTDDNEIKRKQQVTSTLVEQLRDSEKKLRSEIESLKKERDMTTSAHQDQILQLKNSFRQKLEEFENSPLKLETVLQKERNNHILEIEKLKEEMSESFHMSLEIEKQKYQKLLDKYQEDRLNAEEIAKKQVASAVQCHVEAINDLEELLSSTRNTFTENEIALKKEIDGLKKVIKDLEKRIANSDKAEEDETTKLNLELAGKRQELKDFESKLKTCNQQLEEANCQILNLQKTVHDECKERLELTESLMAARTELLQLKKPLGGYNKIAGKTEWSMLSSEDIKNPPLTTQSDNHLVHKKLDLQNFHNPQPTLRTADNLTTLSEPLKKSSNVQNKGKVAISNPRLATTKPTRDNQLYRRSISEDRRRFLALLSKNP</sequence>
<keyword evidence="1" id="KW-0175">Coiled coil</keyword>
<dbReference type="PANTHER" id="PTHR34251:SF1">
    <property type="entry name" value="LEUCINE, GLUTAMATE AND LYSINE RICH 1"/>
    <property type="match status" value="1"/>
</dbReference>
<protein>
    <recommendedName>
        <fullName evidence="3">Leucine-, glutamate- and lysine-rich protein 1</fullName>
    </recommendedName>
</protein>
<dbReference type="OMA" id="KMERTET"/>
<accession>A0A0L8HYH1</accession>
<name>A0A0L8HYH1_OCTBM</name>
<proteinExistence type="predicted"/>
<feature type="coiled-coil region" evidence="1">
    <location>
        <begin position="414"/>
        <end position="467"/>
    </location>
</feature>
<dbReference type="OrthoDB" id="10256467at2759"/>
<organism evidence="2">
    <name type="scientific">Octopus bimaculoides</name>
    <name type="common">California two-spotted octopus</name>
    <dbReference type="NCBI Taxonomy" id="37653"/>
    <lineage>
        <taxon>Eukaryota</taxon>
        <taxon>Metazoa</taxon>
        <taxon>Spiralia</taxon>
        <taxon>Lophotrochozoa</taxon>
        <taxon>Mollusca</taxon>
        <taxon>Cephalopoda</taxon>
        <taxon>Coleoidea</taxon>
        <taxon>Octopodiformes</taxon>
        <taxon>Octopoda</taxon>
        <taxon>Incirrata</taxon>
        <taxon>Octopodidae</taxon>
        <taxon>Octopus</taxon>
    </lineage>
</organism>
<feature type="coiled-coil region" evidence="1">
    <location>
        <begin position="192"/>
        <end position="387"/>
    </location>
</feature>
<feature type="coiled-coil region" evidence="1">
    <location>
        <begin position="501"/>
        <end position="574"/>
    </location>
</feature>
<evidence type="ECO:0000313" key="2">
    <source>
        <dbReference type="EMBL" id="KOF94257.1"/>
    </source>
</evidence>
<dbReference type="KEGG" id="obi:106867814"/>
<dbReference type="AlphaFoldDB" id="A0A0L8HYH1"/>
<dbReference type="InterPro" id="IPR038799">
    <property type="entry name" value="LEKR1"/>
</dbReference>
<feature type="coiled-coil region" evidence="1">
    <location>
        <begin position="41"/>
        <end position="141"/>
    </location>
</feature>
<reference evidence="2" key="1">
    <citation type="submission" date="2015-07" db="EMBL/GenBank/DDBJ databases">
        <title>MeaNS - Measles Nucleotide Surveillance Program.</title>
        <authorList>
            <person name="Tran T."/>
            <person name="Druce J."/>
        </authorList>
    </citation>
    <scope>NUCLEOTIDE SEQUENCE</scope>
    <source>
        <strain evidence="2">UCB-OBI-ISO-001</strain>
        <tissue evidence="2">Gonad</tissue>
    </source>
</reference>
<dbReference type="EMBL" id="KQ417001">
    <property type="protein sequence ID" value="KOF94257.1"/>
    <property type="molecule type" value="Genomic_DNA"/>
</dbReference>
<dbReference type="PANTHER" id="PTHR34251">
    <property type="entry name" value="LEUCINE-, GLUTAMATE- AND LYSINE-RICH PROTEIN 1"/>
    <property type="match status" value="1"/>
</dbReference>
<evidence type="ECO:0000256" key="1">
    <source>
        <dbReference type="SAM" id="Coils"/>
    </source>
</evidence>
<dbReference type="STRING" id="37653.A0A0L8HYH1"/>